<organism evidence="2 3">
    <name type="scientific">Pristionchus entomophagus</name>
    <dbReference type="NCBI Taxonomy" id="358040"/>
    <lineage>
        <taxon>Eukaryota</taxon>
        <taxon>Metazoa</taxon>
        <taxon>Ecdysozoa</taxon>
        <taxon>Nematoda</taxon>
        <taxon>Chromadorea</taxon>
        <taxon>Rhabditida</taxon>
        <taxon>Rhabditina</taxon>
        <taxon>Diplogasteromorpha</taxon>
        <taxon>Diplogasteroidea</taxon>
        <taxon>Neodiplogasteridae</taxon>
        <taxon>Pristionchus</taxon>
    </lineage>
</organism>
<dbReference type="EMBL" id="BTSX01000001">
    <property type="protein sequence ID" value="GMS79822.1"/>
    <property type="molecule type" value="Genomic_DNA"/>
</dbReference>
<reference evidence="2" key="1">
    <citation type="submission" date="2023-10" db="EMBL/GenBank/DDBJ databases">
        <title>Genome assembly of Pristionchus species.</title>
        <authorList>
            <person name="Yoshida K."/>
            <person name="Sommer R.J."/>
        </authorList>
    </citation>
    <scope>NUCLEOTIDE SEQUENCE</scope>
    <source>
        <strain evidence="2">RS0144</strain>
    </source>
</reference>
<feature type="region of interest" description="Disordered" evidence="1">
    <location>
        <begin position="42"/>
        <end position="66"/>
    </location>
</feature>
<name>A0AAV5SB22_9BILA</name>
<evidence type="ECO:0000313" key="3">
    <source>
        <dbReference type="Proteomes" id="UP001432027"/>
    </source>
</evidence>
<evidence type="ECO:0000313" key="2">
    <source>
        <dbReference type="EMBL" id="GMS79822.1"/>
    </source>
</evidence>
<accession>A0AAV5SB22</accession>
<comment type="caution">
    <text evidence="2">The sequence shown here is derived from an EMBL/GenBank/DDBJ whole genome shotgun (WGS) entry which is preliminary data.</text>
</comment>
<keyword evidence="3" id="KW-1185">Reference proteome</keyword>
<evidence type="ECO:0000256" key="1">
    <source>
        <dbReference type="SAM" id="MobiDB-lite"/>
    </source>
</evidence>
<gene>
    <name evidence="2" type="ORF">PENTCL1PPCAC_1997</name>
</gene>
<protein>
    <submittedName>
        <fullName evidence="2">Uncharacterized protein</fullName>
    </submittedName>
</protein>
<feature type="non-terminal residue" evidence="2">
    <location>
        <position position="1"/>
    </location>
</feature>
<sequence length="66" mass="7375">YDDEKDDDIDYLETVEKEQDPAVSHIDIKTEDGDLVTVSVRENGPAPVEEGIEEERDMTVPSPTPT</sequence>
<proteinExistence type="predicted"/>
<dbReference type="Proteomes" id="UP001432027">
    <property type="component" value="Unassembled WGS sequence"/>
</dbReference>
<dbReference type="AlphaFoldDB" id="A0AAV5SB22"/>